<dbReference type="InterPro" id="IPR050710">
    <property type="entry name" value="Band7/mec-2_domain"/>
</dbReference>
<name>A0A2W2ELW9_9ACTN</name>
<comment type="caution">
    <text evidence="3">The sequence shown here is derived from an EMBL/GenBank/DDBJ whole genome shotgun (WGS) entry which is preliminary data.</text>
</comment>
<feature type="transmembrane region" description="Helical" evidence="1">
    <location>
        <begin position="42"/>
        <end position="59"/>
    </location>
</feature>
<dbReference type="Gene3D" id="3.30.479.30">
    <property type="entry name" value="Band 7 domain"/>
    <property type="match status" value="1"/>
</dbReference>
<dbReference type="Proteomes" id="UP000249304">
    <property type="component" value="Unassembled WGS sequence"/>
</dbReference>
<dbReference type="InterPro" id="IPR036013">
    <property type="entry name" value="Band_7/SPFH_dom_sf"/>
</dbReference>
<gene>
    <name evidence="3" type="ORF">C1J01_30075</name>
</gene>
<dbReference type="EMBL" id="POUD01000157">
    <property type="protein sequence ID" value="PZG13408.1"/>
    <property type="molecule type" value="Genomic_DNA"/>
</dbReference>
<keyword evidence="1" id="KW-0812">Transmembrane</keyword>
<evidence type="ECO:0000256" key="1">
    <source>
        <dbReference type="SAM" id="Phobius"/>
    </source>
</evidence>
<sequence length="413" mass="46324">MSREFSKIKESVASWGEIRQLLRGGEQGQLVPVVIPKDRRGFAWMALVFLAVYFAGMAVLTDLTLIAALAALFFLVVALITMWRRAIIEIEEGTTGVRSRWGAITGTLPPGRHYLWLPWDRVDAVVDTSTEIPYSAPIVACPTAENVPLKSIEFFLKFRIDDPVAFVRTIGAGNFDLVLASAVQDAIRQRSRRVNTERAYDLRGSDVGDMQDALNRQLGRYGVRVTGANIPDVQLPDQYQQHLATREKVAKELSAYEREWELTRKRRIDTLLMEIERSKKTRDARVVEVKAAHNKARKDVARMLEEQETEAQRVTWEIEARGRADLTAAENEAKALRRLAESYRDNRAVLQYELARRRLDVGAKLAENAPQPLVVRTQQGQSDSALSTLLLAQLLPRISGTGTVPVNGHTPSA</sequence>
<dbReference type="RefSeq" id="WP_111182358.1">
    <property type="nucleotide sequence ID" value="NZ_POUD01000157.1"/>
</dbReference>
<keyword evidence="1" id="KW-0472">Membrane</keyword>
<accession>A0A2W2ELW9</accession>
<keyword evidence="1" id="KW-1133">Transmembrane helix</keyword>
<reference evidence="3 4" key="1">
    <citation type="submission" date="2018-01" db="EMBL/GenBank/DDBJ databases">
        <title>Draft genome sequence of Nonomuraea sp. KC333.</title>
        <authorList>
            <person name="Sahin N."/>
            <person name="Saygin H."/>
            <person name="Ay H."/>
        </authorList>
    </citation>
    <scope>NUCLEOTIDE SEQUENCE [LARGE SCALE GENOMIC DNA]</scope>
    <source>
        <strain evidence="3 4">KC333</strain>
    </source>
</reference>
<dbReference type="SUPFAM" id="SSF117892">
    <property type="entry name" value="Band 7/SPFH domain"/>
    <property type="match status" value="1"/>
</dbReference>
<keyword evidence="4" id="KW-1185">Reference proteome</keyword>
<protein>
    <submittedName>
        <fullName evidence="3">Peptidase</fullName>
    </submittedName>
</protein>
<evidence type="ECO:0000313" key="3">
    <source>
        <dbReference type="EMBL" id="PZG13408.1"/>
    </source>
</evidence>
<dbReference type="AlphaFoldDB" id="A0A2W2ELW9"/>
<dbReference type="OrthoDB" id="141827at2"/>
<evidence type="ECO:0000313" key="4">
    <source>
        <dbReference type="Proteomes" id="UP000249304"/>
    </source>
</evidence>
<evidence type="ECO:0000259" key="2">
    <source>
        <dbReference type="SMART" id="SM00244"/>
    </source>
</evidence>
<dbReference type="PANTHER" id="PTHR43327:SF10">
    <property type="entry name" value="STOMATIN-LIKE PROTEIN 2, MITOCHONDRIAL"/>
    <property type="match status" value="1"/>
</dbReference>
<dbReference type="InterPro" id="IPR001107">
    <property type="entry name" value="Band_7"/>
</dbReference>
<proteinExistence type="predicted"/>
<organism evidence="3 4">
    <name type="scientific">Nonomuraea aridisoli</name>
    <dbReference type="NCBI Taxonomy" id="2070368"/>
    <lineage>
        <taxon>Bacteria</taxon>
        <taxon>Bacillati</taxon>
        <taxon>Actinomycetota</taxon>
        <taxon>Actinomycetes</taxon>
        <taxon>Streptosporangiales</taxon>
        <taxon>Streptosporangiaceae</taxon>
        <taxon>Nonomuraea</taxon>
    </lineage>
</organism>
<feature type="domain" description="Band 7" evidence="2">
    <location>
        <begin position="85"/>
        <end position="247"/>
    </location>
</feature>
<dbReference type="PANTHER" id="PTHR43327">
    <property type="entry name" value="STOMATIN-LIKE PROTEIN 2, MITOCHONDRIAL"/>
    <property type="match status" value="1"/>
</dbReference>
<dbReference type="Pfam" id="PF01145">
    <property type="entry name" value="Band_7"/>
    <property type="match status" value="1"/>
</dbReference>
<dbReference type="SMART" id="SM00244">
    <property type="entry name" value="PHB"/>
    <property type="match status" value="1"/>
</dbReference>